<protein>
    <submittedName>
        <fullName evidence="1">Uncharacterized protein</fullName>
    </submittedName>
</protein>
<organism evidence="1 2">
    <name type="scientific">Streptosporangium vulgare</name>
    <dbReference type="NCBI Taxonomy" id="46190"/>
    <lineage>
        <taxon>Bacteria</taxon>
        <taxon>Bacillati</taxon>
        <taxon>Actinomycetota</taxon>
        <taxon>Actinomycetes</taxon>
        <taxon>Streptosporangiales</taxon>
        <taxon>Streptosporangiaceae</taxon>
        <taxon>Streptosporangium</taxon>
    </lineage>
</organism>
<dbReference type="Proteomes" id="UP001589610">
    <property type="component" value="Unassembled WGS sequence"/>
</dbReference>
<gene>
    <name evidence="1" type="ORF">ACFFRH_39870</name>
</gene>
<sequence length="41" mass="4428">MIDRPFLRRLARAALAAAVRSAAAAAASAPIALTIWWITHR</sequence>
<keyword evidence="2" id="KW-1185">Reference proteome</keyword>
<name>A0ABV5TRB9_9ACTN</name>
<comment type="caution">
    <text evidence="1">The sequence shown here is derived from an EMBL/GenBank/DDBJ whole genome shotgun (WGS) entry which is preliminary data.</text>
</comment>
<reference evidence="1 2" key="1">
    <citation type="submission" date="2024-09" db="EMBL/GenBank/DDBJ databases">
        <authorList>
            <person name="Sun Q."/>
            <person name="Mori K."/>
        </authorList>
    </citation>
    <scope>NUCLEOTIDE SEQUENCE [LARGE SCALE GENOMIC DNA]</scope>
    <source>
        <strain evidence="1 2">JCM 3028</strain>
    </source>
</reference>
<evidence type="ECO:0000313" key="2">
    <source>
        <dbReference type="Proteomes" id="UP001589610"/>
    </source>
</evidence>
<evidence type="ECO:0000313" key="1">
    <source>
        <dbReference type="EMBL" id="MFB9681674.1"/>
    </source>
</evidence>
<dbReference type="RefSeq" id="WP_386162841.1">
    <property type="nucleotide sequence ID" value="NZ_JBHMBS010000037.1"/>
</dbReference>
<dbReference type="EMBL" id="JBHMBS010000037">
    <property type="protein sequence ID" value="MFB9681674.1"/>
    <property type="molecule type" value="Genomic_DNA"/>
</dbReference>
<proteinExistence type="predicted"/>
<accession>A0ABV5TRB9</accession>